<accession>A0ABY4KLY4</accession>
<evidence type="ECO:0000313" key="8">
    <source>
        <dbReference type="EMBL" id="UPQ81837.1"/>
    </source>
</evidence>
<evidence type="ECO:0000256" key="1">
    <source>
        <dbReference type="ARBA" id="ARBA00008857"/>
    </source>
</evidence>
<dbReference type="InterPro" id="IPR011010">
    <property type="entry name" value="DNA_brk_join_enz"/>
</dbReference>
<reference evidence="8 9" key="1">
    <citation type="submission" date="2022-04" db="EMBL/GenBank/DDBJ databases">
        <title>Pseudomonas knackmussii B09-2.</title>
        <authorList>
            <person name="Deng Y."/>
        </authorList>
    </citation>
    <scope>NUCLEOTIDE SEQUENCE [LARGE SCALE GENOMIC DNA]</scope>
    <source>
        <strain evidence="8 9">B09-2</strain>
    </source>
</reference>
<dbReference type="PANTHER" id="PTHR30629">
    <property type="entry name" value="PROPHAGE INTEGRASE"/>
    <property type="match status" value="1"/>
</dbReference>
<feature type="domain" description="Tyr recombinase" evidence="6">
    <location>
        <begin position="240"/>
        <end position="442"/>
    </location>
</feature>
<dbReference type="InterPro" id="IPR044068">
    <property type="entry name" value="CB"/>
</dbReference>
<dbReference type="Gene3D" id="1.10.150.130">
    <property type="match status" value="1"/>
</dbReference>
<organism evidence="8 9">
    <name type="scientific">Pseudomonas knackmussii</name>
    <dbReference type="NCBI Taxonomy" id="65741"/>
    <lineage>
        <taxon>Bacteria</taxon>
        <taxon>Pseudomonadati</taxon>
        <taxon>Pseudomonadota</taxon>
        <taxon>Gammaproteobacteria</taxon>
        <taxon>Pseudomonadales</taxon>
        <taxon>Pseudomonadaceae</taxon>
        <taxon>Pseudomonas</taxon>
    </lineage>
</organism>
<name>A0ABY4KLY4_9PSED</name>
<proteinExistence type="inferred from homology"/>
<gene>
    <name evidence="8" type="ORF">M0M42_15670</name>
</gene>
<comment type="similarity">
    <text evidence="1">Belongs to the 'phage' integrase family.</text>
</comment>
<dbReference type="SUPFAM" id="SSF56349">
    <property type="entry name" value="DNA breaking-rejoining enzymes"/>
    <property type="match status" value="1"/>
</dbReference>
<evidence type="ECO:0000256" key="4">
    <source>
        <dbReference type="ARBA" id="ARBA00023172"/>
    </source>
</evidence>
<dbReference type="PROSITE" id="PS51898">
    <property type="entry name" value="TYR_RECOMBINASE"/>
    <property type="match status" value="1"/>
</dbReference>
<sequence length="449" mass="48158">MTTSKQLQAALRAFHLDNPDSTWPELRDHLRSIAEDLLATPTEWELLDVMGLNYSDLNDDLRRIASTAALTVPQTKGVIMARQIMQAAERRLEGDPRQLVGLIDEIDDQEASDSLKVSPVSLSVSPPQGQPQAVHQPLTFEALAAIYMAEQAGNLQSSTMRDIKSSCGVLGDALGSLDIKAHTRSDLVGLKEKLLEGRAPSTVNKLLTRLSTVLLWAVNTGHLERTYDKGLKITGKASQSKRKAFSPDQIQSIMAYANGLPAASWERWALSLGVIAGPRIEELRQLTSGDVKQVGNAWVIDINEGDGKSIKNRHSVRVVPLVDGALGFDLEAFLGFVQSKSRPGLLEPADTSKAVPMRLFTVGTGQFSAVLNGALQSAAGYEAGGNLSFHSLRHSIASLLKAHGVSAVIAQAILGHSSQSITFDLYGGGQQVGVDKMKEALGVAFGVAQ</sequence>
<evidence type="ECO:0000256" key="3">
    <source>
        <dbReference type="ARBA" id="ARBA00023125"/>
    </source>
</evidence>
<dbReference type="EMBL" id="CP096208">
    <property type="protein sequence ID" value="UPQ81837.1"/>
    <property type="molecule type" value="Genomic_DNA"/>
</dbReference>
<keyword evidence="3 5" id="KW-0238">DNA-binding</keyword>
<evidence type="ECO:0000256" key="2">
    <source>
        <dbReference type="ARBA" id="ARBA00022908"/>
    </source>
</evidence>
<dbReference type="PROSITE" id="PS51900">
    <property type="entry name" value="CB"/>
    <property type="match status" value="1"/>
</dbReference>
<dbReference type="Pfam" id="PF00589">
    <property type="entry name" value="Phage_integrase"/>
    <property type="match status" value="1"/>
</dbReference>
<dbReference type="InterPro" id="IPR002104">
    <property type="entry name" value="Integrase_catalytic"/>
</dbReference>
<keyword evidence="9" id="KW-1185">Reference proteome</keyword>
<feature type="domain" description="Core-binding (CB)" evidence="7">
    <location>
        <begin position="138"/>
        <end position="218"/>
    </location>
</feature>
<dbReference type="Proteomes" id="UP000831189">
    <property type="component" value="Chromosome"/>
</dbReference>
<dbReference type="Gene3D" id="1.10.443.10">
    <property type="entry name" value="Intergrase catalytic core"/>
    <property type="match status" value="1"/>
</dbReference>
<evidence type="ECO:0000259" key="7">
    <source>
        <dbReference type="PROSITE" id="PS51900"/>
    </source>
</evidence>
<protein>
    <submittedName>
        <fullName evidence="8">Tyrosine-type recombinase/integrase</fullName>
    </submittedName>
</protein>
<dbReference type="InterPro" id="IPR010998">
    <property type="entry name" value="Integrase_recombinase_N"/>
</dbReference>
<keyword evidence="2" id="KW-0229">DNA integration</keyword>
<evidence type="ECO:0000259" key="6">
    <source>
        <dbReference type="PROSITE" id="PS51898"/>
    </source>
</evidence>
<dbReference type="PANTHER" id="PTHR30629:SF2">
    <property type="entry name" value="PROPHAGE INTEGRASE INTS-RELATED"/>
    <property type="match status" value="1"/>
</dbReference>
<keyword evidence="4" id="KW-0233">DNA recombination</keyword>
<dbReference type="InterPro" id="IPR050808">
    <property type="entry name" value="Phage_Integrase"/>
</dbReference>
<evidence type="ECO:0000313" key="9">
    <source>
        <dbReference type="Proteomes" id="UP000831189"/>
    </source>
</evidence>
<dbReference type="InterPro" id="IPR013762">
    <property type="entry name" value="Integrase-like_cat_sf"/>
</dbReference>
<evidence type="ECO:0000256" key="5">
    <source>
        <dbReference type="PROSITE-ProRule" id="PRU01248"/>
    </source>
</evidence>